<protein>
    <submittedName>
        <fullName evidence="2">Uncharacterized protein</fullName>
    </submittedName>
</protein>
<organism evidence="2 3">
    <name type="scientific">Aldrovandia affinis</name>
    <dbReference type="NCBI Taxonomy" id="143900"/>
    <lineage>
        <taxon>Eukaryota</taxon>
        <taxon>Metazoa</taxon>
        <taxon>Chordata</taxon>
        <taxon>Craniata</taxon>
        <taxon>Vertebrata</taxon>
        <taxon>Euteleostomi</taxon>
        <taxon>Actinopterygii</taxon>
        <taxon>Neopterygii</taxon>
        <taxon>Teleostei</taxon>
        <taxon>Notacanthiformes</taxon>
        <taxon>Halosauridae</taxon>
        <taxon>Aldrovandia</taxon>
    </lineage>
</organism>
<keyword evidence="3" id="KW-1185">Reference proteome</keyword>
<accession>A0AAD7WS27</accession>
<reference evidence="2" key="1">
    <citation type="journal article" date="2023" name="Science">
        <title>Genome structures resolve the early diversification of teleost fishes.</title>
        <authorList>
            <person name="Parey E."/>
            <person name="Louis A."/>
            <person name="Montfort J."/>
            <person name="Bouchez O."/>
            <person name="Roques C."/>
            <person name="Iampietro C."/>
            <person name="Lluch J."/>
            <person name="Castinel A."/>
            <person name="Donnadieu C."/>
            <person name="Desvignes T."/>
            <person name="Floi Bucao C."/>
            <person name="Jouanno E."/>
            <person name="Wen M."/>
            <person name="Mejri S."/>
            <person name="Dirks R."/>
            <person name="Jansen H."/>
            <person name="Henkel C."/>
            <person name="Chen W.J."/>
            <person name="Zahm M."/>
            <person name="Cabau C."/>
            <person name="Klopp C."/>
            <person name="Thompson A.W."/>
            <person name="Robinson-Rechavi M."/>
            <person name="Braasch I."/>
            <person name="Lecointre G."/>
            <person name="Bobe J."/>
            <person name="Postlethwait J.H."/>
            <person name="Berthelot C."/>
            <person name="Roest Crollius H."/>
            <person name="Guiguen Y."/>
        </authorList>
    </citation>
    <scope>NUCLEOTIDE SEQUENCE</scope>
    <source>
        <strain evidence="2">NC1722</strain>
    </source>
</reference>
<evidence type="ECO:0000256" key="1">
    <source>
        <dbReference type="SAM" id="MobiDB-lite"/>
    </source>
</evidence>
<evidence type="ECO:0000313" key="3">
    <source>
        <dbReference type="Proteomes" id="UP001221898"/>
    </source>
</evidence>
<gene>
    <name evidence="2" type="ORF">AAFF_G00305050</name>
</gene>
<evidence type="ECO:0000313" key="2">
    <source>
        <dbReference type="EMBL" id="KAJ8406274.1"/>
    </source>
</evidence>
<feature type="compositionally biased region" description="Basic and acidic residues" evidence="1">
    <location>
        <begin position="18"/>
        <end position="28"/>
    </location>
</feature>
<comment type="caution">
    <text evidence="2">The sequence shown here is derived from an EMBL/GenBank/DDBJ whole genome shotgun (WGS) entry which is preliminary data.</text>
</comment>
<dbReference type="Proteomes" id="UP001221898">
    <property type="component" value="Unassembled WGS sequence"/>
</dbReference>
<feature type="region of interest" description="Disordered" evidence="1">
    <location>
        <begin position="1"/>
        <end position="28"/>
    </location>
</feature>
<dbReference type="AlphaFoldDB" id="A0AAD7WS27"/>
<dbReference type="EMBL" id="JAINUG010000044">
    <property type="protein sequence ID" value="KAJ8406274.1"/>
    <property type="molecule type" value="Genomic_DNA"/>
</dbReference>
<name>A0AAD7WS27_9TELE</name>
<proteinExistence type="predicted"/>
<sequence length="91" mass="10218">MMSVSPFPRSHEKRSRANRPDEERLPSEKFRAGEPEFCIWGSLMLRRGAPAVWKRPLPRRWEHVRLLCKGQMGPAGHALNATGEGASKGAP</sequence>